<dbReference type="EMBL" id="JBBNAF010000011">
    <property type="protein sequence ID" value="KAK9098207.1"/>
    <property type="molecule type" value="Genomic_DNA"/>
</dbReference>
<sequence>MIHINLVMKLENVTIWWAFSEGKAFSQMPNACHTTPHFVEDYVFLHQKRAYQTKF</sequence>
<proteinExistence type="predicted"/>
<reference evidence="1 2" key="1">
    <citation type="submission" date="2024-01" db="EMBL/GenBank/DDBJ databases">
        <title>Genome assemblies of Stephania.</title>
        <authorList>
            <person name="Yang L."/>
        </authorList>
    </citation>
    <scope>NUCLEOTIDE SEQUENCE [LARGE SCALE GENOMIC DNA]</scope>
    <source>
        <strain evidence="1">YNDBR</strain>
        <tissue evidence="1">Leaf</tissue>
    </source>
</reference>
<organism evidence="1 2">
    <name type="scientific">Stephania yunnanensis</name>
    <dbReference type="NCBI Taxonomy" id="152371"/>
    <lineage>
        <taxon>Eukaryota</taxon>
        <taxon>Viridiplantae</taxon>
        <taxon>Streptophyta</taxon>
        <taxon>Embryophyta</taxon>
        <taxon>Tracheophyta</taxon>
        <taxon>Spermatophyta</taxon>
        <taxon>Magnoliopsida</taxon>
        <taxon>Ranunculales</taxon>
        <taxon>Menispermaceae</taxon>
        <taxon>Menispermoideae</taxon>
        <taxon>Cissampelideae</taxon>
        <taxon>Stephania</taxon>
    </lineage>
</organism>
<name>A0AAP0EWQ3_9MAGN</name>
<comment type="caution">
    <text evidence="1">The sequence shown here is derived from an EMBL/GenBank/DDBJ whole genome shotgun (WGS) entry which is preliminary data.</text>
</comment>
<dbReference type="Proteomes" id="UP001420932">
    <property type="component" value="Unassembled WGS sequence"/>
</dbReference>
<evidence type="ECO:0000313" key="2">
    <source>
        <dbReference type="Proteomes" id="UP001420932"/>
    </source>
</evidence>
<keyword evidence="2" id="KW-1185">Reference proteome</keyword>
<protein>
    <submittedName>
        <fullName evidence="1">Uncharacterized protein</fullName>
    </submittedName>
</protein>
<dbReference type="AlphaFoldDB" id="A0AAP0EWQ3"/>
<gene>
    <name evidence="1" type="ORF">Syun_025252</name>
</gene>
<evidence type="ECO:0000313" key="1">
    <source>
        <dbReference type="EMBL" id="KAK9098207.1"/>
    </source>
</evidence>
<accession>A0AAP0EWQ3</accession>